<name>A0ABQ8JS35_DERPT</name>
<protein>
    <submittedName>
        <fullName evidence="1">Uncharacterized protein</fullName>
    </submittedName>
</protein>
<reference evidence="1 2" key="2">
    <citation type="journal article" date="2022" name="Mol. Biol. Evol.">
        <title>Comparative Genomics Reveals Insights into the Divergent Evolution of Astigmatic Mites and Household Pest Adaptations.</title>
        <authorList>
            <person name="Xiong Q."/>
            <person name="Wan A.T."/>
            <person name="Liu X."/>
            <person name="Fung C.S."/>
            <person name="Xiao X."/>
            <person name="Malainual N."/>
            <person name="Hou J."/>
            <person name="Wang L."/>
            <person name="Wang M."/>
            <person name="Yang K.Y."/>
            <person name="Cui Y."/>
            <person name="Leung E.L."/>
            <person name="Nong W."/>
            <person name="Shin S.K."/>
            <person name="Au S.W."/>
            <person name="Jeong K.Y."/>
            <person name="Chew F.T."/>
            <person name="Hui J.H."/>
            <person name="Leung T.F."/>
            <person name="Tungtrongchitr A."/>
            <person name="Zhong N."/>
            <person name="Liu Z."/>
            <person name="Tsui S.K."/>
        </authorList>
    </citation>
    <scope>NUCLEOTIDE SEQUENCE [LARGE SCALE GENOMIC DNA]</scope>
    <source>
        <strain evidence="1">Derp</strain>
    </source>
</reference>
<comment type="caution">
    <text evidence="1">The sequence shown here is derived from an EMBL/GenBank/DDBJ whole genome shotgun (WGS) entry which is preliminary data.</text>
</comment>
<keyword evidence="2" id="KW-1185">Reference proteome</keyword>
<gene>
    <name evidence="1" type="ORF">DERP_006032</name>
</gene>
<dbReference type="EMBL" id="NJHN03000018">
    <property type="protein sequence ID" value="KAH9425424.1"/>
    <property type="molecule type" value="Genomic_DNA"/>
</dbReference>
<sequence length="107" mass="12156">MQNSPLYQDLRLERDAGCKLFSAKRKRCNTINQTNDCGSAHANDISKQLRTLGSTFVPPNAATSPNNFGKRKQSYINKPKRHTISGTEINRNSYDHIVQMLEPDYLD</sequence>
<dbReference type="Proteomes" id="UP000887458">
    <property type="component" value="Unassembled WGS sequence"/>
</dbReference>
<accession>A0ABQ8JS35</accession>
<evidence type="ECO:0000313" key="1">
    <source>
        <dbReference type="EMBL" id="KAH9425424.1"/>
    </source>
</evidence>
<organism evidence="1 2">
    <name type="scientific">Dermatophagoides pteronyssinus</name>
    <name type="common">European house dust mite</name>
    <dbReference type="NCBI Taxonomy" id="6956"/>
    <lineage>
        <taxon>Eukaryota</taxon>
        <taxon>Metazoa</taxon>
        <taxon>Ecdysozoa</taxon>
        <taxon>Arthropoda</taxon>
        <taxon>Chelicerata</taxon>
        <taxon>Arachnida</taxon>
        <taxon>Acari</taxon>
        <taxon>Acariformes</taxon>
        <taxon>Sarcoptiformes</taxon>
        <taxon>Astigmata</taxon>
        <taxon>Psoroptidia</taxon>
        <taxon>Analgoidea</taxon>
        <taxon>Pyroglyphidae</taxon>
        <taxon>Dermatophagoidinae</taxon>
        <taxon>Dermatophagoides</taxon>
    </lineage>
</organism>
<evidence type="ECO:0000313" key="2">
    <source>
        <dbReference type="Proteomes" id="UP000887458"/>
    </source>
</evidence>
<proteinExistence type="predicted"/>
<reference evidence="1 2" key="1">
    <citation type="journal article" date="2018" name="J. Allergy Clin. Immunol.">
        <title>High-quality assembly of Dermatophagoides pteronyssinus genome and transcriptome reveals a wide range of novel allergens.</title>
        <authorList>
            <person name="Liu X.Y."/>
            <person name="Yang K.Y."/>
            <person name="Wang M.Q."/>
            <person name="Kwok J.S."/>
            <person name="Zeng X."/>
            <person name="Yang Z."/>
            <person name="Xiao X.J."/>
            <person name="Lau C.P."/>
            <person name="Li Y."/>
            <person name="Huang Z.M."/>
            <person name="Ba J.G."/>
            <person name="Yim A.K."/>
            <person name="Ouyang C.Y."/>
            <person name="Ngai S.M."/>
            <person name="Chan T.F."/>
            <person name="Leung E.L."/>
            <person name="Liu L."/>
            <person name="Liu Z.G."/>
            <person name="Tsui S.K."/>
        </authorList>
    </citation>
    <scope>NUCLEOTIDE SEQUENCE [LARGE SCALE GENOMIC DNA]</scope>
    <source>
        <strain evidence="1">Derp</strain>
    </source>
</reference>